<dbReference type="EMBL" id="MG602507">
    <property type="protein sequence ID" value="AVG46391.1"/>
    <property type="molecule type" value="Genomic_DNA"/>
</dbReference>
<dbReference type="Proteomes" id="UP000280369">
    <property type="component" value="Segment"/>
</dbReference>
<evidence type="ECO:0000313" key="1">
    <source>
        <dbReference type="EMBL" id="AVG47504.1"/>
    </source>
</evidence>
<organism evidence="1">
    <name type="scientific">Acanthamoeba polyphaga mimivirus</name>
    <name type="common">APMV</name>
    <dbReference type="NCBI Taxonomy" id="212035"/>
    <lineage>
        <taxon>Viruses</taxon>
        <taxon>Varidnaviria</taxon>
        <taxon>Bamfordvirae</taxon>
        <taxon>Nucleocytoviricota</taxon>
        <taxon>Megaviricetes</taxon>
        <taxon>Imitervirales</taxon>
        <taxon>Mimiviridae</taxon>
        <taxon>Megamimivirinae</taxon>
        <taxon>Mimivirus</taxon>
        <taxon>Mimivirus bradfordmassiliense</taxon>
    </lineage>
</organism>
<reference evidence="1" key="1">
    <citation type="journal article" date="2017" name="Front. Microbiol.">
        <title>Genome Characterization of the First Mimiviruses of Lineage C Isolated in Brazil.</title>
        <authorList>
            <person name="Assis F.L."/>
            <person name="Franco-Luiz A.P.M."/>
            <person name="Dos Santos R.N."/>
            <person name="Campos F.S."/>
            <person name="Dornas F.P."/>
            <person name="Borato P.V.M."/>
            <person name="Franco A.C."/>
            <person name="Abrahao J.S."/>
            <person name="Colson P."/>
            <person name="Scola B."/>
        </authorList>
    </citation>
    <scope>NUCLEOTIDE SEQUENCE [LARGE SCALE GENOMIC DNA]</scope>
</reference>
<sequence>MIKMNRKLIQYVYSEQVKFFIANCKNQDDIVSKINLKKISKEKYHFGIILNDTNLNPIFNELNTKLYSPIEIVEYYCLDIITRLSVGKDLYTYKFIFINIKKLFSGEFNVQEFCVWCQKSINDSTVLNKIFFVTDINPFFYKKVDENNKNISKFLNFLGEIAHYNCFIISTDNDLYANITIYQNSSNLTNTKLILAGNISQPNIPPYIFKTWSDYKFFDGHYLVRESSKLPGYIELFLSDYKFHLEYKCMNSKQLDREIIHHIIRIIDGNIEHDKKNLIRLIKYINDNNTIDNYLNDNQDKTMYKNHVRTCLINQIYNQLNFIINNIKT</sequence>
<organismHost>
    <name type="scientific">Acanthamoeba polyphaga</name>
    <name type="common">Amoeba</name>
    <dbReference type="NCBI Taxonomy" id="5757"/>
</organismHost>
<name>A0A2L2DMW9_MIMIV</name>
<dbReference type="EMBL" id="MG602508">
    <property type="protein sequence ID" value="AVG47504.1"/>
    <property type="molecule type" value="Genomic_DNA"/>
</dbReference>
<accession>A0A2L2DMW9</accession>
<protein>
    <submittedName>
        <fullName evidence="1">Uncharacterized protein</fullName>
    </submittedName>
</protein>
<dbReference type="Proteomes" id="UP000279644">
    <property type="component" value="Segment"/>
</dbReference>
<proteinExistence type="predicted"/>